<accession>L0WDX5</accession>
<dbReference type="PANTHER" id="PTHR43302">
    <property type="entry name" value="TRANSPORTER ARSB-RELATED"/>
    <property type="match status" value="1"/>
</dbReference>
<dbReference type="NCBIfam" id="NF007093">
    <property type="entry name" value="PRK09547.1"/>
    <property type="match status" value="1"/>
</dbReference>
<comment type="similarity">
    <text evidence="2 13">Belongs to the NhaB Na(+)/H(+) (TC 2.A.34) antiporter family.</text>
</comment>
<evidence type="ECO:0000256" key="13">
    <source>
        <dbReference type="HAMAP-Rule" id="MF_01599"/>
    </source>
</evidence>
<dbReference type="STRING" id="1177179.A11A3_06720"/>
<keyword evidence="11 13" id="KW-0472">Membrane</keyword>
<dbReference type="GO" id="GO:0015385">
    <property type="term" value="F:sodium:proton antiporter activity"/>
    <property type="evidence" value="ECO:0007669"/>
    <property type="project" value="InterPro"/>
</dbReference>
<sequence>MSAPQGRAFIHNFLGQAPAWYKITIVLFLLANPLLMWTMGPALTGWILLGEFIFTLAMALKCYPLQPGGLLAIEAVAIGLTSPASVLHKMEANFEVMLLLIFMVAGIFFLKDLLLYVFTRLLLGVRSKLLLSLLFSLAAALLSAFLDALTVTAVVITVCTGFYGIYHKVASGKSFQQSHDHGDDTAVEPLHKEDLERFRAFLRSLLMHAAVGTALGGVCTLVGEPQNLLIATKADWHFVEFFLRMAPITLPVLVTGLLTCVVLEWQGWFGYGQPLPRKVRAIMRRYASAQDRKRTDQNRAALIVQGLTAAWLVIGLATHAAAVGLIGLSVIILATAFTGIIEEHRLGSAFEEALPFTALLTVFFAVVAVISDQQLFVPVIEYVLHLDHNIQGPAFYLANGVLSAVSDNVFVATVYIDEVGHALLKGEISRDTFDMLAITINAGTNIPSVATPNGQAAFLFLLTSALAPLVRLSYGRMVLMALPYTLVMSVTGLLMTMTVLEPATEHMYRQGWIAHHEVAEYHPVGGSSGDH</sequence>
<evidence type="ECO:0000313" key="15">
    <source>
        <dbReference type="Proteomes" id="UP000010164"/>
    </source>
</evidence>
<comment type="subcellular location">
    <subcellularLocation>
        <location evidence="1 13">Cell membrane</location>
        <topology evidence="1 13">Multi-pass membrane protein</topology>
    </subcellularLocation>
</comment>
<dbReference type="PANTHER" id="PTHR43302:SF1">
    <property type="entry name" value="NA(+)_H(+) ANTIPORTER NHAB"/>
    <property type="match status" value="1"/>
</dbReference>
<keyword evidence="8 13" id="KW-1133">Transmembrane helix</keyword>
<keyword evidence="9 13" id="KW-0915">Sodium</keyword>
<dbReference type="eggNOG" id="COG3067">
    <property type="taxonomic scope" value="Bacteria"/>
</dbReference>
<evidence type="ECO:0000256" key="1">
    <source>
        <dbReference type="ARBA" id="ARBA00004651"/>
    </source>
</evidence>
<evidence type="ECO:0000256" key="12">
    <source>
        <dbReference type="ARBA" id="ARBA00023201"/>
    </source>
</evidence>
<proteinExistence type="inferred from homology"/>
<dbReference type="InterPro" id="IPR004671">
    <property type="entry name" value="Na+/H+_antiporter_NhaB"/>
</dbReference>
<protein>
    <recommendedName>
        <fullName evidence="13">Na(+)/H(+) antiporter NhaB</fullName>
    </recommendedName>
    <alternativeName>
        <fullName evidence="13">Sodium/proton antiporter NhaB</fullName>
    </alternativeName>
</protein>
<feature type="transmembrane region" description="Helical" evidence="13">
    <location>
        <begin position="70"/>
        <end position="90"/>
    </location>
</feature>
<feature type="transmembrane region" description="Helical" evidence="13">
    <location>
        <begin position="243"/>
        <end position="263"/>
    </location>
</feature>
<keyword evidence="5 13" id="KW-1003">Cell membrane</keyword>
<evidence type="ECO:0000256" key="11">
    <source>
        <dbReference type="ARBA" id="ARBA00023136"/>
    </source>
</evidence>
<evidence type="ECO:0000256" key="9">
    <source>
        <dbReference type="ARBA" id="ARBA00023053"/>
    </source>
</evidence>
<evidence type="ECO:0000256" key="4">
    <source>
        <dbReference type="ARBA" id="ARBA00022449"/>
    </source>
</evidence>
<dbReference type="PATRIC" id="fig|1177179.3.peg.1351"/>
<keyword evidence="10 13" id="KW-0406">Ion transport</keyword>
<keyword evidence="4 13" id="KW-0050">Antiport</keyword>
<feature type="transmembrane region" description="Helical" evidence="13">
    <location>
        <begin position="456"/>
        <end position="474"/>
    </location>
</feature>
<keyword evidence="3 13" id="KW-0813">Transport</keyword>
<comment type="catalytic activity">
    <reaction evidence="13">
        <text>2 Na(+)(in) + 3 H(+)(out) = 2 Na(+)(out) + 3 H(+)(in)</text>
        <dbReference type="Rhea" id="RHEA:29247"/>
        <dbReference type="ChEBI" id="CHEBI:15378"/>
        <dbReference type="ChEBI" id="CHEBI:29101"/>
    </reaction>
</comment>
<evidence type="ECO:0000313" key="14">
    <source>
        <dbReference type="EMBL" id="EKF74904.1"/>
    </source>
</evidence>
<evidence type="ECO:0000256" key="5">
    <source>
        <dbReference type="ARBA" id="ARBA00022475"/>
    </source>
</evidence>
<keyword evidence="12 13" id="KW-0739">Sodium transport</keyword>
<evidence type="ECO:0000256" key="10">
    <source>
        <dbReference type="ARBA" id="ARBA00023065"/>
    </source>
</evidence>
<name>L0WDX5_9GAMM</name>
<dbReference type="HAMAP" id="MF_01599">
    <property type="entry name" value="NhaB"/>
    <property type="match status" value="1"/>
</dbReference>
<organism evidence="14 15">
    <name type="scientific">Alcanivorax hongdengensis A-11-3</name>
    <dbReference type="NCBI Taxonomy" id="1177179"/>
    <lineage>
        <taxon>Bacteria</taxon>
        <taxon>Pseudomonadati</taxon>
        <taxon>Pseudomonadota</taxon>
        <taxon>Gammaproteobacteria</taxon>
        <taxon>Oceanospirillales</taxon>
        <taxon>Alcanivoracaceae</taxon>
        <taxon>Alcanivorax</taxon>
    </lineage>
</organism>
<feature type="transmembrane region" description="Helical" evidence="13">
    <location>
        <begin position="323"/>
        <end position="341"/>
    </location>
</feature>
<feature type="transmembrane region" description="Helical" evidence="13">
    <location>
        <begin position="481"/>
        <end position="500"/>
    </location>
</feature>
<dbReference type="Pfam" id="PF06450">
    <property type="entry name" value="NhaB"/>
    <property type="match status" value="1"/>
</dbReference>
<keyword evidence="7 13" id="KW-0812">Transmembrane</keyword>
<evidence type="ECO:0000256" key="7">
    <source>
        <dbReference type="ARBA" id="ARBA00022692"/>
    </source>
</evidence>
<dbReference type="EMBL" id="AMRJ01000007">
    <property type="protein sequence ID" value="EKF74904.1"/>
    <property type="molecule type" value="Genomic_DNA"/>
</dbReference>
<feature type="transmembrane region" description="Helical" evidence="13">
    <location>
        <begin position="96"/>
        <end position="117"/>
    </location>
</feature>
<dbReference type="AlphaFoldDB" id="L0WDX5"/>
<keyword evidence="15" id="KW-1185">Reference proteome</keyword>
<feature type="transmembrane region" description="Helical" evidence="13">
    <location>
        <begin position="353"/>
        <end position="371"/>
    </location>
</feature>
<evidence type="ECO:0000256" key="8">
    <source>
        <dbReference type="ARBA" id="ARBA00022989"/>
    </source>
</evidence>
<reference evidence="14 15" key="1">
    <citation type="journal article" date="2012" name="J. Bacteriol.">
        <title>Genome Sequence of the Alkane-Degrading Bacterium Alcanivorax hongdengensis Type Strain A-11-3.</title>
        <authorList>
            <person name="Lai Q."/>
            <person name="Shao Z."/>
        </authorList>
    </citation>
    <scope>NUCLEOTIDE SEQUENCE [LARGE SCALE GENOMIC DNA]</scope>
    <source>
        <strain evidence="14 15">A-11-3</strain>
    </source>
</reference>
<dbReference type="RefSeq" id="WP_008928526.1">
    <property type="nucleotide sequence ID" value="NZ_AMRJ01000007.1"/>
</dbReference>
<comment type="function">
    <text evidence="13">Na(+)/H(+) antiporter that extrudes sodium in exchange for external protons.</text>
</comment>
<comment type="caution">
    <text evidence="14">The sequence shown here is derived from an EMBL/GenBank/DDBJ whole genome shotgun (WGS) entry which is preliminary data.</text>
</comment>
<evidence type="ECO:0000256" key="6">
    <source>
        <dbReference type="ARBA" id="ARBA00022519"/>
    </source>
</evidence>
<dbReference type="OrthoDB" id="5288732at2"/>
<evidence type="ECO:0000256" key="2">
    <source>
        <dbReference type="ARBA" id="ARBA00006036"/>
    </source>
</evidence>
<feature type="transmembrane region" description="Helical" evidence="13">
    <location>
        <begin position="129"/>
        <end position="146"/>
    </location>
</feature>
<dbReference type="GO" id="GO:0005886">
    <property type="term" value="C:plasma membrane"/>
    <property type="evidence" value="ECO:0007669"/>
    <property type="project" value="UniProtKB-SubCell"/>
</dbReference>
<feature type="transmembrane region" description="Helical" evidence="13">
    <location>
        <begin position="205"/>
        <end position="223"/>
    </location>
</feature>
<gene>
    <name evidence="13" type="primary">nhaB</name>
    <name evidence="14" type="ORF">A11A3_06720</name>
</gene>
<keyword evidence="6" id="KW-0997">Cell inner membrane</keyword>
<feature type="transmembrane region" description="Helical" evidence="13">
    <location>
        <begin position="300"/>
        <end position="317"/>
    </location>
</feature>
<evidence type="ECO:0000256" key="3">
    <source>
        <dbReference type="ARBA" id="ARBA00022448"/>
    </source>
</evidence>
<dbReference type="Proteomes" id="UP000010164">
    <property type="component" value="Unassembled WGS sequence"/>
</dbReference>